<dbReference type="PROSITE" id="PS00137">
    <property type="entry name" value="SUBTILASE_HIS"/>
    <property type="match status" value="1"/>
</dbReference>
<feature type="chain" id="PRO_5005532409" evidence="14">
    <location>
        <begin position="24"/>
        <end position="434"/>
    </location>
</feature>
<dbReference type="PANTHER" id="PTHR43806">
    <property type="entry name" value="PEPTIDASE S8"/>
    <property type="match status" value="1"/>
</dbReference>
<evidence type="ECO:0000259" key="15">
    <source>
        <dbReference type="Pfam" id="PF00082"/>
    </source>
</evidence>
<evidence type="ECO:0000256" key="8">
    <source>
        <dbReference type="ARBA" id="ARBA00022989"/>
    </source>
</evidence>
<dbReference type="AlphaFoldDB" id="A0A0K9XEY1"/>
<dbReference type="GO" id="GO:0005886">
    <property type="term" value="C:plasma membrane"/>
    <property type="evidence" value="ECO:0007669"/>
    <property type="project" value="UniProtKB-SubCell"/>
</dbReference>
<dbReference type="PANTHER" id="PTHR43806:SF11">
    <property type="entry name" value="CEREVISIN-RELATED"/>
    <property type="match status" value="1"/>
</dbReference>
<keyword evidence="3" id="KW-1003">Cell membrane</keyword>
<evidence type="ECO:0000256" key="10">
    <source>
        <dbReference type="PROSITE-ProRule" id="PRU01240"/>
    </source>
</evidence>
<dbReference type="NCBIfam" id="TIGR03921">
    <property type="entry name" value="T7SS_mycosin"/>
    <property type="match status" value="1"/>
</dbReference>
<organism evidence="16 17">
    <name type="scientific">Streptomyces caatingaensis</name>
    <dbReference type="NCBI Taxonomy" id="1678637"/>
    <lineage>
        <taxon>Bacteria</taxon>
        <taxon>Bacillati</taxon>
        <taxon>Actinomycetota</taxon>
        <taxon>Actinomycetes</taxon>
        <taxon>Kitasatosporales</taxon>
        <taxon>Streptomycetaceae</taxon>
        <taxon>Streptomyces</taxon>
    </lineage>
</organism>
<dbReference type="RefSeq" id="WP_049717447.1">
    <property type="nucleotide sequence ID" value="NZ_LFXA01000011.1"/>
</dbReference>
<dbReference type="PROSITE" id="PS00136">
    <property type="entry name" value="SUBTILASE_ASP"/>
    <property type="match status" value="1"/>
</dbReference>
<evidence type="ECO:0000256" key="5">
    <source>
        <dbReference type="ARBA" id="ARBA00022692"/>
    </source>
</evidence>
<accession>A0A0K9XEY1</accession>
<dbReference type="PATRIC" id="fig|1678637.3.peg.4078"/>
<evidence type="ECO:0000313" key="17">
    <source>
        <dbReference type="Proteomes" id="UP000037288"/>
    </source>
</evidence>
<keyword evidence="14" id="KW-0732">Signal</keyword>
<evidence type="ECO:0000256" key="7">
    <source>
        <dbReference type="ARBA" id="ARBA00022825"/>
    </source>
</evidence>
<dbReference type="InterPro" id="IPR000209">
    <property type="entry name" value="Peptidase_S8/S53_dom"/>
</dbReference>
<evidence type="ECO:0000313" key="16">
    <source>
        <dbReference type="EMBL" id="KNB51202.1"/>
    </source>
</evidence>
<keyword evidence="6 10" id="KW-0378">Hydrolase</keyword>
<evidence type="ECO:0000256" key="4">
    <source>
        <dbReference type="ARBA" id="ARBA00022670"/>
    </source>
</evidence>
<dbReference type="PRINTS" id="PR00723">
    <property type="entry name" value="SUBTILISIN"/>
</dbReference>
<feature type="signal peptide" evidence="14">
    <location>
        <begin position="1"/>
        <end position="23"/>
    </location>
</feature>
<feature type="active site" description="Charge relay system" evidence="10">
    <location>
        <position position="95"/>
    </location>
</feature>
<evidence type="ECO:0000256" key="14">
    <source>
        <dbReference type="SAM" id="SignalP"/>
    </source>
</evidence>
<keyword evidence="17" id="KW-1185">Reference proteome</keyword>
<evidence type="ECO:0000256" key="13">
    <source>
        <dbReference type="SAM" id="Phobius"/>
    </source>
</evidence>
<reference evidence="17" key="1">
    <citation type="submission" date="2015-07" db="EMBL/GenBank/DDBJ databases">
        <title>Draft genome sequence of Streptomyces sp. CMAA 1322, a bacterium isolated from Caatinga biome, from dry forest semiarid of Brazil.</title>
        <authorList>
            <person name="Santos S.N."/>
            <person name="Gacesa R."/>
            <person name="Taketani R.G."/>
            <person name="Long P.F."/>
            <person name="Melo I.S."/>
        </authorList>
    </citation>
    <scope>NUCLEOTIDE SEQUENCE [LARGE SCALE GENOMIC DNA]</scope>
    <source>
        <strain evidence="17">CMAA 1322</strain>
    </source>
</reference>
<evidence type="ECO:0000256" key="6">
    <source>
        <dbReference type="ARBA" id="ARBA00022801"/>
    </source>
</evidence>
<feature type="compositionally biased region" description="Basic and acidic residues" evidence="12">
    <location>
        <begin position="118"/>
        <end position="134"/>
    </location>
</feature>
<feature type="transmembrane region" description="Helical" evidence="13">
    <location>
        <begin position="397"/>
        <end position="419"/>
    </location>
</feature>
<evidence type="ECO:0000256" key="12">
    <source>
        <dbReference type="SAM" id="MobiDB-lite"/>
    </source>
</evidence>
<evidence type="ECO:0000256" key="2">
    <source>
        <dbReference type="ARBA" id="ARBA00011073"/>
    </source>
</evidence>
<dbReference type="Pfam" id="PF00082">
    <property type="entry name" value="Peptidase_S8"/>
    <property type="match status" value="1"/>
</dbReference>
<keyword evidence="7 10" id="KW-0720">Serine protease</keyword>
<dbReference type="InterPro" id="IPR050131">
    <property type="entry name" value="Peptidase_S8_subtilisin-like"/>
</dbReference>
<dbReference type="GO" id="GO:0004252">
    <property type="term" value="F:serine-type endopeptidase activity"/>
    <property type="evidence" value="ECO:0007669"/>
    <property type="project" value="UniProtKB-UniRule"/>
</dbReference>
<feature type="active site" description="Charge relay system" evidence="10">
    <location>
        <position position="141"/>
    </location>
</feature>
<dbReference type="PROSITE" id="PS00138">
    <property type="entry name" value="SUBTILASE_SER"/>
    <property type="match status" value="1"/>
</dbReference>
<dbReference type="Gene3D" id="3.40.50.200">
    <property type="entry name" value="Peptidase S8/S53 domain"/>
    <property type="match status" value="1"/>
</dbReference>
<dbReference type="SUPFAM" id="SSF52743">
    <property type="entry name" value="Subtilisin-like"/>
    <property type="match status" value="1"/>
</dbReference>
<evidence type="ECO:0000256" key="9">
    <source>
        <dbReference type="ARBA" id="ARBA00023136"/>
    </source>
</evidence>
<feature type="domain" description="Peptidase S8/S53" evidence="15">
    <location>
        <begin position="86"/>
        <end position="348"/>
    </location>
</feature>
<dbReference type="InterPro" id="IPR023828">
    <property type="entry name" value="Peptidase_S8_Ser-AS"/>
</dbReference>
<dbReference type="InterPro" id="IPR015500">
    <property type="entry name" value="Peptidase_S8_subtilisin-rel"/>
</dbReference>
<dbReference type="InterPro" id="IPR023827">
    <property type="entry name" value="Peptidase_S8_Asp-AS"/>
</dbReference>
<protein>
    <submittedName>
        <fullName evidence="16">Peptidase S8</fullName>
    </submittedName>
</protein>
<dbReference type="Proteomes" id="UP000037288">
    <property type="component" value="Unassembled WGS sequence"/>
</dbReference>
<comment type="caution">
    <text evidence="16">The sequence shown here is derived from an EMBL/GenBank/DDBJ whole genome shotgun (WGS) entry which is preliminary data.</text>
</comment>
<dbReference type="STRING" id="1678637.AC230_18970"/>
<dbReference type="InterPro" id="IPR022398">
    <property type="entry name" value="Peptidase_S8_His-AS"/>
</dbReference>
<proteinExistence type="inferred from homology"/>
<keyword evidence="8 13" id="KW-1133">Transmembrane helix</keyword>
<feature type="active site" description="Charge relay system" evidence="10">
    <location>
        <position position="301"/>
    </location>
</feature>
<evidence type="ECO:0000256" key="1">
    <source>
        <dbReference type="ARBA" id="ARBA00004162"/>
    </source>
</evidence>
<feature type="region of interest" description="Disordered" evidence="12">
    <location>
        <begin position="112"/>
        <end position="142"/>
    </location>
</feature>
<comment type="subcellular location">
    <subcellularLocation>
        <location evidence="1">Cell membrane</location>
        <topology evidence="1">Single-pass membrane protein</topology>
    </subcellularLocation>
</comment>
<keyword evidence="5 13" id="KW-0812">Transmembrane</keyword>
<evidence type="ECO:0000256" key="11">
    <source>
        <dbReference type="RuleBase" id="RU003355"/>
    </source>
</evidence>
<comment type="similarity">
    <text evidence="2 10 11">Belongs to the peptidase S8 family.</text>
</comment>
<evidence type="ECO:0000256" key="3">
    <source>
        <dbReference type="ARBA" id="ARBA00022475"/>
    </source>
</evidence>
<name>A0A0K9XEY1_9ACTN</name>
<sequence>MTVRKAAAALLAACAMLPGTAYAAGDASAYASEYTSAYTSVYAEPSPGMALTGSGECTFPMKQQISGMPWALQRVVFDRLWQDTKGKGVRVAVIDTGVDVDNPQLTRAVDRSAGLDLLPRDKNAPREKGERTDGTTDPVGHGTKVAGIIAARPREGTGFVGLAPEATIIPIRQNDEKGSGKASTLATAIRHAIRQHAQVINISQDTTKPLAPNSDLGLAIQEALRADVVVVASAGNDGLDGKVKKTYPAAYPGVLAVAASDRNNERAPFSQAGDFVGVAAPGVEMVSTVPKGGQCVDSGTSFSAPYVAGIAALLRAKHPDWKQNQVVAQIEQTAERAVKGRDDFVGWGVADPVRALTEDERPIDRPTPDRAVWAGRDVPRPAALTLGETPQERDARLGTYALITAGVLIAAIAGTAVALRDHRRRRGLAGRTSG</sequence>
<dbReference type="InterPro" id="IPR023834">
    <property type="entry name" value="T7SS_pept_S8A_mycosin"/>
</dbReference>
<dbReference type="EMBL" id="LFXA01000011">
    <property type="protein sequence ID" value="KNB51202.1"/>
    <property type="molecule type" value="Genomic_DNA"/>
</dbReference>
<keyword evidence="9 13" id="KW-0472">Membrane</keyword>
<dbReference type="GO" id="GO:0006508">
    <property type="term" value="P:proteolysis"/>
    <property type="evidence" value="ECO:0007669"/>
    <property type="project" value="UniProtKB-KW"/>
</dbReference>
<dbReference type="PROSITE" id="PS51892">
    <property type="entry name" value="SUBTILASE"/>
    <property type="match status" value="1"/>
</dbReference>
<gene>
    <name evidence="16" type="ORF">AC230_18970</name>
</gene>
<dbReference type="InterPro" id="IPR036852">
    <property type="entry name" value="Peptidase_S8/S53_dom_sf"/>
</dbReference>
<keyword evidence="4 10" id="KW-0645">Protease</keyword>